<dbReference type="Pfam" id="PF00941">
    <property type="entry name" value="FAD_binding_5"/>
    <property type="match status" value="1"/>
</dbReference>
<dbReference type="InterPro" id="IPR036010">
    <property type="entry name" value="2Fe-2S_ferredoxin-like_sf"/>
</dbReference>
<evidence type="ECO:0000313" key="8">
    <source>
        <dbReference type="EMBL" id="VAV88554.1"/>
    </source>
</evidence>
<dbReference type="PIRSF" id="PIRSF036557">
    <property type="entry name" value="XdhA_RC"/>
    <property type="match status" value="1"/>
</dbReference>
<dbReference type="GO" id="GO:0004854">
    <property type="term" value="F:xanthine dehydrogenase activity"/>
    <property type="evidence" value="ECO:0007669"/>
    <property type="project" value="UniProtKB-EC"/>
</dbReference>
<dbReference type="Gene3D" id="3.30.465.10">
    <property type="match status" value="1"/>
</dbReference>
<dbReference type="InterPro" id="IPR036884">
    <property type="entry name" value="2Fe-2S-bd_dom_sf"/>
</dbReference>
<dbReference type="GO" id="GO:0005506">
    <property type="term" value="F:iron ion binding"/>
    <property type="evidence" value="ECO:0007669"/>
    <property type="project" value="InterPro"/>
</dbReference>
<evidence type="ECO:0000256" key="5">
    <source>
        <dbReference type="ARBA" id="ARBA00023004"/>
    </source>
</evidence>
<dbReference type="PANTHER" id="PTHR45444">
    <property type="entry name" value="XANTHINE DEHYDROGENASE"/>
    <property type="match status" value="1"/>
</dbReference>
<dbReference type="InterPro" id="IPR016166">
    <property type="entry name" value="FAD-bd_PCMH"/>
</dbReference>
<gene>
    <name evidence="8" type="ORF">MNBD_ALPHA02-1041</name>
</gene>
<dbReference type="InterPro" id="IPR012675">
    <property type="entry name" value="Beta-grasp_dom_sf"/>
</dbReference>
<dbReference type="InterPro" id="IPR016208">
    <property type="entry name" value="Ald_Oxase/xanthine_DH-like"/>
</dbReference>
<dbReference type="PANTHER" id="PTHR45444:SF3">
    <property type="entry name" value="XANTHINE DEHYDROGENASE"/>
    <property type="match status" value="1"/>
</dbReference>
<evidence type="ECO:0000256" key="2">
    <source>
        <dbReference type="ARBA" id="ARBA00022723"/>
    </source>
</evidence>
<dbReference type="GO" id="GO:0051537">
    <property type="term" value="F:2 iron, 2 sulfur cluster binding"/>
    <property type="evidence" value="ECO:0007669"/>
    <property type="project" value="InterPro"/>
</dbReference>
<dbReference type="PROSITE" id="PS51085">
    <property type="entry name" value="2FE2S_FER_2"/>
    <property type="match status" value="1"/>
</dbReference>
<accession>A0A3B0R500</accession>
<keyword evidence="3" id="KW-0274">FAD</keyword>
<dbReference type="NCBIfam" id="TIGR02963">
    <property type="entry name" value="xanthine_xdhA"/>
    <property type="match status" value="1"/>
</dbReference>
<dbReference type="InterPro" id="IPR036318">
    <property type="entry name" value="FAD-bd_PCMH-like_sf"/>
</dbReference>
<dbReference type="Pfam" id="PF00111">
    <property type="entry name" value="Fer2"/>
    <property type="match status" value="1"/>
</dbReference>
<dbReference type="InterPro" id="IPR036683">
    <property type="entry name" value="CO_DH_flav_C_dom_sf"/>
</dbReference>
<dbReference type="Gene3D" id="1.10.150.120">
    <property type="entry name" value="[2Fe-2S]-binding domain"/>
    <property type="match status" value="1"/>
</dbReference>
<dbReference type="InterPro" id="IPR016169">
    <property type="entry name" value="FAD-bd_PCMH_sub2"/>
</dbReference>
<evidence type="ECO:0000259" key="7">
    <source>
        <dbReference type="PROSITE" id="PS51387"/>
    </source>
</evidence>
<evidence type="ECO:0000256" key="1">
    <source>
        <dbReference type="ARBA" id="ARBA00022630"/>
    </source>
</evidence>
<dbReference type="SUPFAM" id="SSF56176">
    <property type="entry name" value="FAD-binding/transporter-associated domain-like"/>
    <property type="match status" value="1"/>
</dbReference>
<dbReference type="SUPFAM" id="SSF54292">
    <property type="entry name" value="2Fe-2S ferredoxin-like"/>
    <property type="match status" value="1"/>
</dbReference>
<dbReference type="InterPro" id="IPR006058">
    <property type="entry name" value="2Fe2S_fd_BS"/>
</dbReference>
<dbReference type="Gene3D" id="3.30.43.10">
    <property type="entry name" value="Uridine Diphospho-n-acetylenolpyruvylglucosamine Reductase, domain 2"/>
    <property type="match status" value="1"/>
</dbReference>
<dbReference type="InterPro" id="IPR002888">
    <property type="entry name" value="2Fe-2S-bd"/>
</dbReference>
<feature type="domain" description="2Fe-2S ferredoxin-type" evidence="6">
    <location>
        <begin position="6"/>
        <end position="91"/>
    </location>
</feature>
<dbReference type="PROSITE" id="PS00197">
    <property type="entry name" value="2FE2S_FER_1"/>
    <property type="match status" value="1"/>
</dbReference>
<evidence type="ECO:0000256" key="4">
    <source>
        <dbReference type="ARBA" id="ARBA00023002"/>
    </source>
</evidence>
<sequence>MSEIRHSIRFLLGGKRQEITDFDPNRTLLDYLRSDARRMGTKEGCGEGDCGACTVVIGSLKDGHIHYEAVNACILFLPTLNGKLILTVEDISQPDGALHPVQQALVDLHGSQCGFCTPGFVMSMFAHLRSGGGDDLNSINDALAGNLCRCTGYGPIIEATRKALAETTNDHLTALEKDWITHLSQLNHDAVSLTWTCPHNGEVRHYHAPKTLTALADVCAAHPDATLLAGGTDVGLWVTKQLRSLNDLIYLGDIADMTEIRDEENHISLGAAVTFSDALPLLTEYFPDLGEVLRRIGSTQIRNRGTIGGNIANGSPIGDSLPVLIALNTEITLHSKNGPRQLPLEEYFIDYGTQDLRPGEFIASLRIPKLTQGQYFRAYKISKRFDQDISAVCAALCLTFDGDNISSARIAYGGMAATPKRATMAEQALTGATWSESTITTAMTALEKDFSPLSDMRASAAYRLKVAQNLLLKAYIERQDQQETRLVGQGACP</sequence>
<protein>
    <submittedName>
        <fullName evidence="8">Xanthine dehydrogenase iron-sulfur subunit / Xanthine dehydrogenase, FAD binding subunit</fullName>
        <ecNumber evidence="8">1.17.1.4</ecNumber>
    </submittedName>
</protein>
<reference evidence="8" key="1">
    <citation type="submission" date="2018-06" db="EMBL/GenBank/DDBJ databases">
        <authorList>
            <person name="Zhirakovskaya E."/>
        </authorList>
    </citation>
    <scope>NUCLEOTIDE SEQUENCE</scope>
</reference>
<dbReference type="SMART" id="SM01092">
    <property type="entry name" value="CO_deh_flav_C"/>
    <property type="match status" value="1"/>
</dbReference>
<dbReference type="InterPro" id="IPR005107">
    <property type="entry name" value="CO_DH_flav_C"/>
</dbReference>
<dbReference type="InterPro" id="IPR012175">
    <property type="entry name" value="Xanth_DH_ssu_bac"/>
</dbReference>
<dbReference type="InterPro" id="IPR014307">
    <property type="entry name" value="Xanthine_DH_ssu"/>
</dbReference>
<dbReference type="InterPro" id="IPR001041">
    <property type="entry name" value="2Fe-2S_ferredoxin-type"/>
</dbReference>
<dbReference type="EC" id="1.17.1.4" evidence="8"/>
<feature type="domain" description="FAD-binding PCMH-type" evidence="7">
    <location>
        <begin position="199"/>
        <end position="372"/>
    </location>
</feature>
<keyword evidence="4 8" id="KW-0560">Oxidoreductase</keyword>
<dbReference type="EMBL" id="UOED01000034">
    <property type="protein sequence ID" value="VAV88554.1"/>
    <property type="molecule type" value="Genomic_DNA"/>
</dbReference>
<dbReference type="CDD" id="cd00207">
    <property type="entry name" value="fer2"/>
    <property type="match status" value="1"/>
</dbReference>
<keyword evidence="5" id="KW-0408">Iron</keyword>
<dbReference type="InterPro" id="IPR016167">
    <property type="entry name" value="FAD-bd_PCMH_sub1"/>
</dbReference>
<dbReference type="InterPro" id="IPR002346">
    <property type="entry name" value="Mopterin_DH_FAD-bd"/>
</dbReference>
<dbReference type="PROSITE" id="PS51387">
    <property type="entry name" value="FAD_PCMH"/>
    <property type="match status" value="1"/>
</dbReference>
<evidence type="ECO:0000256" key="3">
    <source>
        <dbReference type="ARBA" id="ARBA00022827"/>
    </source>
</evidence>
<dbReference type="Gene3D" id="3.10.20.30">
    <property type="match status" value="1"/>
</dbReference>
<dbReference type="GO" id="GO:0071949">
    <property type="term" value="F:FAD binding"/>
    <property type="evidence" value="ECO:0007669"/>
    <property type="project" value="InterPro"/>
</dbReference>
<name>A0A3B0R500_9ZZZZ</name>
<dbReference type="AlphaFoldDB" id="A0A3B0R500"/>
<keyword evidence="2" id="KW-0479">Metal-binding</keyword>
<dbReference type="Pfam" id="PF01799">
    <property type="entry name" value="Fer2_2"/>
    <property type="match status" value="1"/>
</dbReference>
<dbReference type="Pfam" id="PF03450">
    <property type="entry name" value="CO_deh_flav_C"/>
    <property type="match status" value="1"/>
</dbReference>
<dbReference type="Gene3D" id="3.30.390.50">
    <property type="entry name" value="CO dehydrogenase flavoprotein, C-terminal domain"/>
    <property type="match status" value="1"/>
</dbReference>
<organism evidence="8">
    <name type="scientific">hydrothermal vent metagenome</name>
    <dbReference type="NCBI Taxonomy" id="652676"/>
    <lineage>
        <taxon>unclassified sequences</taxon>
        <taxon>metagenomes</taxon>
        <taxon>ecological metagenomes</taxon>
    </lineage>
</organism>
<proteinExistence type="predicted"/>
<keyword evidence="1" id="KW-0285">Flavoprotein</keyword>
<evidence type="ECO:0000259" key="6">
    <source>
        <dbReference type="PROSITE" id="PS51085"/>
    </source>
</evidence>
<dbReference type="SUPFAM" id="SSF47741">
    <property type="entry name" value="CO dehydrogenase ISP C-domain like"/>
    <property type="match status" value="1"/>
</dbReference>
<dbReference type="SUPFAM" id="SSF55447">
    <property type="entry name" value="CO dehydrogenase flavoprotein C-terminal domain-like"/>
    <property type="match status" value="1"/>
</dbReference>